<dbReference type="GO" id="GO:0005886">
    <property type="term" value="C:plasma membrane"/>
    <property type="evidence" value="ECO:0007669"/>
    <property type="project" value="TreeGrafter"/>
</dbReference>
<evidence type="ECO:0000256" key="3">
    <source>
        <dbReference type="ARBA" id="ARBA00009587"/>
    </source>
</evidence>
<gene>
    <name evidence="13" type="ORF">H8N03_25335</name>
</gene>
<dbReference type="Gene3D" id="3.30.559.10">
    <property type="entry name" value="Chloramphenicol acetyltransferase-like domain"/>
    <property type="match status" value="1"/>
</dbReference>
<comment type="caution">
    <text evidence="13">The sequence shown here is derived from an EMBL/GenBank/DDBJ whole genome shotgun (WGS) entry which is preliminary data.</text>
</comment>
<keyword evidence="9" id="KW-0012">Acyltransferase</keyword>
<evidence type="ECO:0000256" key="6">
    <source>
        <dbReference type="ARBA" id="ARBA00022679"/>
    </source>
</evidence>
<evidence type="ECO:0000256" key="1">
    <source>
        <dbReference type="ARBA" id="ARBA00004771"/>
    </source>
</evidence>
<evidence type="ECO:0000256" key="4">
    <source>
        <dbReference type="ARBA" id="ARBA00013244"/>
    </source>
</evidence>
<dbReference type="SUPFAM" id="SSF52777">
    <property type="entry name" value="CoA-dependent acyltransferases"/>
    <property type="match status" value="1"/>
</dbReference>
<dbReference type="InterPro" id="IPR014292">
    <property type="entry name" value="Acyl_transf_WS/DGAT"/>
</dbReference>
<dbReference type="GO" id="GO:0006071">
    <property type="term" value="P:glycerol metabolic process"/>
    <property type="evidence" value="ECO:0007669"/>
    <property type="project" value="UniProtKB-KW"/>
</dbReference>
<dbReference type="InterPro" id="IPR009721">
    <property type="entry name" value="O-acyltransferase_WSD1_C"/>
</dbReference>
<dbReference type="InterPro" id="IPR023213">
    <property type="entry name" value="CAT-like_dom_sf"/>
</dbReference>
<dbReference type="AlphaFoldDB" id="A0A923MWB3"/>
<keyword evidence="6" id="KW-0808">Transferase</keyword>
<comment type="catalytic activity">
    <reaction evidence="10">
        <text>an acyl-CoA + a 1,2-diacyl-sn-glycerol = a triacyl-sn-glycerol + CoA</text>
        <dbReference type="Rhea" id="RHEA:10868"/>
        <dbReference type="ChEBI" id="CHEBI:17815"/>
        <dbReference type="ChEBI" id="CHEBI:57287"/>
        <dbReference type="ChEBI" id="CHEBI:58342"/>
        <dbReference type="ChEBI" id="CHEBI:64615"/>
        <dbReference type="EC" id="2.3.1.20"/>
    </reaction>
</comment>
<reference evidence="13" key="1">
    <citation type="submission" date="2020-08" db="EMBL/GenBank/DDBJ databases">
        <title>Ramlibacter sp. USB13 16S ribosomal RNA gene genome sequencing and assembly.</title>
        <authorList>
            <person name="Kang M."/>
        </authorList>
    </citation>
    <scope>NUCLEOTIDE SEQUENCE</scope>
    <source>
        <strain evidence="13">USB13</strain>
    </source>
</reference>
<protein>
    <recommendedName>
        <fullName evidence="4">diacylglycerol O-acyltransferase</fullName>
        <ecNumber evidence="4">2.3.1.20</ecNumber>
    </recommendedName>
</protein>
<evidence type="ECO:0000259" key="12">
    <source>
        <dbReference type="Pfam" id="PF06974"/>
    </source>
</evidence>
<evidence type="ECO:0000256" key="8">
    <source>
        <dbReference type="ARBA" id="ARBA00023098"/>
    </source>
</evidence>
<dbReference type="Proteomes" id="UP000608513">
    <property type="component" value="Unassembled WGS sequence"/>
</dbReference>
<dbReference type="GO" id="GO:0019432">
    <property type="term" value="P:triglyceride biosynthetic process"/>
    <property type="evidence" value="ECO:0007669"/>
    <property type="project" value="TreeGrafter"/>
</dbReference>
<dbReference type="Pfam" id="PF03007">
    <property type="entry name" value="WS_DGAT_cat"/>
    <property type="match status" value="1"/>
</dbReference>
<evidence type="ECO:0000313" key="13">
    <source>
        <dbReference type="EMBL" id="MBC5786286.1"/>
    </source>
</evidence>
<dbReference type="EC" id="2.3.1.20" evidence="4"/>
<feature type="domain" description="O-acyltransferase WSD1-like N-terminal" evidence="11">
    <location>
        <begin position="1"/>
        <end position="271"/>
    </location>
</feature>
<keyword evidence="14" id="KW-1185">Reference proteome</keyword>
<dbReference type="NCBIfam" id="TIGR02946">
    <property type="entry name" value="acyl_WS_DGAT"/>
    <property type="match status" value="1"/>
</dbReference>
<evidence type="ECO:0000256" key="10">
    <source>
        <dbReference type="ARBA" id="ARBA00048109"/>
    </source>
</evidence>
<dbReference type="PANTHER" id="PTHR31650">
    <property type="entry name" value="O-ACYLTRANSFERASE (WSD1-LIKE) FAMILY PROTEIN"/>
    <property type="match status" value="1"/>
</dbReference>
<comment type="similarity">
    <text evidence="3">Belongs to the long-chain O-acyltransferase family.</text>
</comment>
<dbReference type="PANTHER" id="PTHR31650:SF1">
    <property type="entry name" value="WAX ESTER SYNTHASE_DIACYLGLYCEROL ACYLTRANSFERASE 4-RELATED"/>
    <property type="match status" value="1"/>
</dbReference>
<keyword evidence="8" id="KW-0443">Lipid metabolism</keyword>
<dbReference type="InterPro" id="IPR004255">
    <property type="entry name" value="O-acyltransferase_WSD1_N"/>
</dbReference>
<dbReference type="InterPro" id="IPR045034">
    <property type="entry name" value="O-acyltransferase_WSD1-like"/>
</dbReference>
<feature type="domain" description="O-acyltransferase WSD1 C-terminal" evidence="12">
    <location>
        <begin position="313"/>
        <end position="454"/>
    </location>
</feature>
<evidence type="ECO:0000256" key="5">
    <source>
        <dbReference type="ARBA" id="ARBA00022516"/>
    </source>
</evidence>
<comment type="pathway">
    <text evidence="1">Glycerolipid metabolism; triacylglycerol biosynthesis.</text>
</comment>
<sequence length="477" mass="52124">MSKVDTAWLRMDSASNLMAILGVWTLRPRVGYEELCARIEERLLKYDRFRQRVEEDATGARWVDHEVDIRQHVVREKLPRHRHADAQAALQHRIGELAMVPLDRARPLWQMHLVEDYDGGSALIVRIHHCIADGVALILVTMSLVDGGLPPPQRKRRARADGTQEWLAQHLVQPLAGLAVKALDAAGENAARTLAMVLDPGKGAHASLELAHLGYQLVSDALALLLMPDDSPTRLKGKPGNQKRVAWCPPLPLDEVKEVGKALGCSINDVVLACVAGAIGQYLRAQGDDVDGVEVRAMVPVNLRAPEQAWKLGNHFGLVPLVLPVGIANPVERVYEVRKRMAALKGSTQPLLAFAVLAIAGLLVKPAQDAVLDLFRRKATAVMTNVPGPRERLELLGATLQDCMFWVPQSGDIGLGVSVLSYAGGVQFGVMSDTLLCPEPERIIERFAPEFERLALITMMLPWPGEEVARPPASAAA</sequence>
<dbReference type="EMBL" id="JACORT010000017">
    <property type="protein sequence ID" value="MBC5786286.1"/>
    <property type="molecule type" value="Genomic_DNA"/>
</dbReference>
<accession>A0A923MWB3</accession>
<organism evidence="13 14">
    <name type="scientific">Ramlibacter cellulosilyticus</name>
    <dbReference type="NCBI Taxonomy" id="2764187"/>
    <lineage>
        <taxon>Bacteria</taxon>
        <taxon>Pseudomonadati</taxon>
        <taxon>Pseudomonadota</taxon>
        <taxon>Betaproteobacteria</taxon>
        <taxon>Burkholderiales</taxon>
        <taxon>Comamonadaceae</taxon>
        <taxon>Ramlibacter</taxon>
    </lineage>
</organism>
<dbReference type="Pfam" id="PF06974">
    <property type="entry name" value="WS_DGAT_C"/>
    <property type="match status" value="1"/>
</dbReference>
<keyword evidence="7" id="KW-0319">Glycerol metabolism</keyword>
<proteinExistence type="inferred from homology"/>
<evidence type="ECO:0000256" key="2">
    <source>
        <dbReference type="ARBA" id="ARBA00005189"/>
    </source>
</evidence>
<evidence type="ECO:0000256" key="7">
    <source>
        <dbReference type="ARBA" id="ARBA00022798"/>
    </source>
</evidence>
<dbReference type="GO" id="GO:0004144">
    <property type="term" value="F:diacylglycerol O-acyltransferase activity"/>
    <property type="evidence" value="ECO:0007669"/>
    <property type="project" value="UniProtKB-EC"/>
</dbReference>
<name>A0A923MWB3_9BURK</name>
<evidence type="ECO:0000313" key="14">
    <source>
        <dbReference type="Proteomes" id="UP000608513"/>
    </source>
</evidence>
<evidence type="ECO:0000256" key="9">
    <source>
        <dbReference type="ARBA" id="ARBA00023315"/>
    </source>
</evidence>
<comment type="pathway">
    <text evidence="2">Lipid metabolism.</text>
</comment>
<evidence type="ECO:0000259" key="11">
    <source>
        <dbReference type="Pfam" id="PF03007"/>
    </source>
</evidence>
<keyword evidence="5" id="KW-0444">Lipid biosynthesis</keyword>